<comment type="similarity">
    <text evidence="1">Belongs to the cytochrome P450 family.</text>
</comment>
<dbReference type="EMBL" id="JADFTS010000004">
    <property type="protein sequence ID" value="KAF9608950.1"/>
    <property type="molecule type" value="Genomic_DNA"/>
</dbReference>
<organism evidence="5 6">
    <name type="scientific">Coptis chinensis</name>
    <dbReference type="NCBI Taxonomy" id="261450"/>
    <lineage>
        <taxon>Eukaryota</taxon>
        <taxon>Viridiplantae</taxon>
        <taxon>Streptophyta</taxon>
        <taxon>Embryophyta</taxon>
        <taxon>Tracheophyta</taxon>
        <taxon>Spermatophyta</taxon>
        <taxon>Magnoliopsida</taxon>
        <taxon>Ranunculales</taxon>
        <taxon>Ranunculaceae</taxon>
        <taxon>Coptidoideae</taxon>
        <taxon>Coptis</taxon>
    </lineage>
</organism>
<evidence type="ECO:0000256" key="3">
    <source>
        <dbReference type="ARBA" id="ARBA00023002"/>
    </source>
</evidence>
<keyword evidence="4" id="KW-0408">Iron</keyword>
<dbReference type="OrthoDB" id="1737810at2759"/>
<evidence type="ECO:0000313" key="5">
    <source>
        <dbReference type="EMBL" id="KAF9608950.1"/>
    </source>
</evidence>
<proteinExistence type="inferred from homology"/>
<evidence type="ECO:0000256" key="2">
    <source>
        <dbReference type="ARBA" id="ARBA00022723"/>
    </source>
</evidence>
<name>A0A835LVE9_9MAGN</name>
<comment type="caution">
    <text evidence="5">The sequence shown here is derived from an EMBL/GenBank/DDBJ whole genome shotgun (WGS) entry which is preliminary data.</text>
</comment>
<reference evidence="5 6" key="1">
    <citation type="submission" date="2020-10" db="EMBL/GenBank/DDBJ databases">
        <title>The Coptis chinensis genome and diversification of protoberbering-type alkaloids.</title>
        <authorList>
            <person name="Wang B."/>
            <person name="Shu S."/>
            <person name="Song C."/>
            <person name="Liu Y."/>
        </authorList>
    </citation>
    <scope>NUCLEOTIDE SEQUENCE [LARGE SCALE GENOMIC DNA]</scope>
    <source>
        <strain evidence="5">HL-2020</strain>
        <tissue evidence="5">Leaf</tissue>
    </source>
</reference>
<evidence type="ECO:0000256" key="1">
    <source>
        <dbReference type="ARBA" id="ARBA00010617"/>
    </source>
</evidence>
<dbReference type="Pfam" id="PF00067">
    <property type="entry name" value="p450"/>
    <property type="match status" value="1"/>
</dbReference>
<dbReference type="PANTHER" id="PTHR24296">
    <property type="entry name" value="CYTOCHROME P450"/>
    <property type="match status" value="1"/>
</dbReference>
<gene>
    <name evidence="5" type="ORF">IFM89_012118</name>
</gene>
<dbReference type="GO" id="GO:0016705">
    <property type="term" value="F:oxidoreductase activity, acting on paired donors, with incorporation or reduction of molecular oxygen"/>
    <property type="evidence" value="ECO:0007669"/>
    <property type="project" value="InterPro"/>
</dbReference>
<keyword evidence="3" id="KW-0560">Oxidoreductase</keyword>
<dbReference type="Gene3D" id="1.10.630.10">
    <property type="entry name" value="Cytochrome P450"/>
    <property type="match status" value="1"/>
</dbReference>
<evidence type="ECO:0000313" key="6">
    <source>
        <dbReference type="Proteomes" id="UP000631114"/>
    </source>
</evidence>
<protein>
    <recommendedName>
        <fullName evidence="7">Cytochrome P450</fullName>
    </recommendedName>
</protein>
<evidence type="ECO:0008006" key="7">
    <source>
        <dbReference type="Google" id="ProtNLM"/>
    </source>
</evidence>
<dbReference type="InterPro" id="IPR001128">
    <property type="entry name" value="Cyt_P450"/>
</dbReference>
<dbReference type="GO" id="GO:0004497">
    <property type="term" value="F:monooxygenase activity"/>
    <property type="evidence" value="ECO:0007669"/>
    <property type="project" value="InterPro"/>
</dbReference>
<accession>A0A835LVE9</accession>
<dbReference type="AlphaFoldDB" id="A0A835LVE9"/>
<dbReference type="Proteomes" id="UP000631114">
    <property type="component" value="Unassembled WGS sequence"/>
</dbReference>
<feature type="non-terminal residue" evidence="5">
    <location>
        <position position="165"/>
    </location>
</feature>
<dbReference type="GO" id="GO:0020037">
    <property type="term" value="F:heme binding"/>
    <property type="evidence" value="ECO:0007669"/>
    <property type="project" value="InterPro"/>
</dbReference>
<dbReference type="GO" id="GO:0044550">
    <property type="term" value="P:secondary metabolite biosynthetic process"/>
    <property type="evidence" value="ECO:0007669"/>
    <property type="project" value="UniProtKB-ARBA"/>
</dbReference>
<dbReference type="InterPro" id="IPR036396">
    <property type="entry name" value="Cyt_P450_sf"/>
</dbReference>
<evidence type="ECO:0000256" key="4">
    <source>
        <dbReference type="ARBA" id="ARBA00023004"/>
    </source>
</evidence>
<dbReference type="SUPFAM" id="SSF48264">
    <property type="entry name" value="Cytochrome P450"/>
    <property type="match status" value="1"/>
</dbReference>
<dbReference type="GO" id="GO:0005506">
    <property type="term" value="F:iron ion binding"/>
    <property type="evidence" value="ECO:0007669"/>
    <property type="project" value="InterPro"/>
</dbReference>
<keyword evidence="2" id="KW-0479">Metal-binding</keyword>
<keyword evidence="6" id="KW-1185">Reference proteome</keyword>
<sequence>SFFTLFANKDRHNQWVVEILSECPNGTFVFEGALGFRQIAFGFDPEYLSPLLPQAAFAVAFEDVVRISGERFSYILPIIWQLKRALNIGSERRLKHAVTLIREFAQHIVSEKKQELKENSSLDSVDLLSRIMCSGHSDDAFVIDMVISFIIAGRDTTSAGLTWFF</sequence>